<feature type="compositionally biased region" description="Low complexity" evidence="1">
    <location>
        <begin position="68"/>
        <end position="108"/>
    </location>
</feature>
<dbReference type="SUPFAM" id="SSF51197">
    <property type="entry name" value="Clavaminate synthase-like"/>
    <property type="match status" value="1"/>
</dbReference>
<evidence type="ECO:0000256" key="1">
    <source>
        <dbReference type="SAM" id="MobiDB-lite"/>
    </source>
</evidence>
<keyword evidence="3" id="KW-1185">Reference proteome</keyword>
<dbReference type="InterPro" id="IPR027443">
    <property type="entry name" value="IPNS-like_sf"/>
</dbReference>
<feature type="region of interest" description="Disordered" evidence="1">
    <location>
        <begin position="45"/>
        <end position="143"/>
    </location>
</feature>
<evidence type="ECO:0000313" key="3">
    <source>
        <dbReference type="Proteomes" id="UP000585474"/>
    </source>
</evidence>
<feature type="compositionally biased region" description="Polar residues" evidence="1">
    <location>
        <begin position="129"/>
        <end position="143"/>
    </location>
</feature>
<dbReference type="Proteomes" id="UP000585474">
    <property type="component" value="Unassembled WGS sequence"/>
</dbReference>
<protein>
    <submittedName>
        <fullName evidence="2">Uncharacterized protein</fullName>
    </submittedName>
</protein>
<dbReference type="AlphaFoldDB" id="A0A7J0GYE7"/>
<proteinExistence type="predicted"/>
<reference evidence="2 3" key="1">
    <citation type="submission" date="2019-07" db="EMBL/GenBank/DDBJ databases">
        <title>De Novo Assembly of kiwifruit Actinidia rufa.</title>
        <authorList>
            <person name="Sugita-Konishi S."/>
            <person name="Sato K."/>
            <person name="Mori E."/>
            <person name="Abe Y."/>
            <person name="Kisaki G."/>
            <person name="Hamano K."/>
            <person name="Suezawa K."/>
            <person name="Otani M."/>
            <person name="Fukuda T."/>
            <person name="Manabe T."/>
            <person name="Gomi K."/>
            <person name="Tabuchi M."/>
            <person name="Akimitsu K."/>
            <person name="Kataoka I."/>
        </authorList>
    </citation>
    <scope>NUCLEOTIDE SEQUENCE [LARGE SCALE GENOMIC DNA]</scope>
    <source>
        <strain evidence="3">cv. Fuchu</strain>
    </source>
</reference>
<dbReference type="OrthoDB" id="288590at2759"/>
<feature type="compositionally biased region" description="Low complexity" evidence="1">
    <location>
        <begin position="1"/>
        <end position="10"/>
    </location>
</feature>
<accession>A0A7J0GYE7</accession>
<name>A0A7J0GYE7_9ERIC</name>
<gene>
    <name evidence="2" type="ORF">Acr_25g0002350</name>
</gene>
<feature type="region of interest" description="Disordered" evidence="1">
    <location>
        <begin position="1"/>
        <end position="20"/>
    </location>
</feature>
<comment type="caution">
    <text evidence="2">The sequence shown here is derived from an EMBL/GenBank/DDBJ whole genome shotgun (WGS) entry which is preliminary data.</text>
</comment>
<dbReference type="Gene3D" id="2.60.120.330">
    <property type="entry name" value="B-lactam Antibiotic, Isopenicillin N Synthase, Chain"/>
    <property type="match status" value="1"/>
</dbReference>
<dbReference type="EMBL" id="BJWL01000025">
    <property type="protein sequence ID" value="GFZ15826.1"/>
    <property type="molecule type" value="Genomic_DNA"/>
</dbReference>
<sequence length="302" mass="32288">MPSSSSQSQSPATLSADQDYDRLKEVKHFDDSKIGAKGILDSGLTSIPRFFHHPPRPTVNGPVPKPSSPSSTSPPRATSPSTKSDAPQSPSGSSKSPTTASPPQSTSSNQRPPTGATRSRCGPRPTLLFPTTSPRPSDRNCSSGTRWCVGSGRICLGCCRRVWGPTRKVGGNGVFRIKDNEVGRLQVKYGEEWVDVEAVPDALVINIGEILQGKSGGPRPPLAIKLLRPLFAHCGPVVLFDFGIRDGGLELSAVGSGNMWSPHTCAANFVAHEMATWAFRVGFEDHSMVMTHKLPQIVSQVI</sequence>
<evidence type="ECO:0000313" key="2">
    <source>
        <dbReference type="EMBL" id="GFZ15826.1"/>
    </source>
</evidence>
<organism evidence="2 3">
    <name type="scientific">Actinidia rufa</name>
    <dbReference type="NCBI Taxonomy" id="165716"/>
    <lineage>
        <taxon>Eukaryota</taxon>
        <taxon>Viridiplantae</taxon>
        <taxon>Streptophyta</taxon>
        <taxon>Embryophyta</taxon>
        <taxon>Tracheophyta</taxon>
        <taxon>Spermatophyta</taxon>
        <taxon>Magnoliopsida</taxon>
        <taxon>eudicotyledons</taxon>
        <taxon>Gunneridae</taxon>
        <taxon>Pentapetalae</taxon>
        <taxon>asterids</taxon>
        <taxon>Ericales</taxon>
        <taxon>Actinidiaceae</taxon>
        <taxon>Actinidia</taxon>
    </lineage>
</organism>